<evidence type="ECO:0000313" key="3">
    <source>
        <dbReference type="Proteomes" id="UP000095210"/>
    </source>
</evidence>
<gene>
    <name evidence="2" type="ORF">TL08_00535</name>
</gene>
<dbReference type="Pfam" id="PF10615">
    <property type="entry name" value="DUF2470"/>
    <property type="match status" value="1"/>
</dbReference>
<evidence type="ECO:0000259" key="1">
    <source>
        <dbReference type="Pfam" id="PF10615"/>
    </source>
</evidence>
<organism evidence="2 3">
    <name type="scientific">Actinoalloteichus hymeniacidonis</name>
    <dbReference type="NCBI Taxonomy" id="340345"/>
    <lineage>
        <taxon>Bacteria</taxon>
        <taxon>Bacillati</taxon>
        <taxon>Actinomycetota</taxon>
        <taxon>Actinomycetes</taxon>
        <taxon>Pseudonocardiales</taxon>
        <taxon>Pseudonocardiaceae</taxon>
        <taxon>Actinoalloteichus</taxon>
    </lineage>
</organism>
<dbReference type="Proteomes" id="UP000095210">
    <property type="component" value="Chromosome"/>
</dbReference>
<dbReference type="InterPro" id="IPR019595">
    <property type="entry name" value="DUF2470"/>
</dbReference>
<dbReference type="AlphaFoldDB" id="A0AAC9HKK6"/>
<dbReference type="Gene3D" id="3.20.180.10">
    <property type="entry name" value="PNP-oxidase-like"/>
    <property type="match status" value="1"/>
</dbReference>
<evidence type="ECO:0000313" key="2">
    <source>
        <dbReference type="EMBL" id="AOS60955.1"/>
    </source>
</evidence>
<accession>A0AAC9HKK6</accession>
<dbReference type="SUPFAM" id="SSF50475">
    <property type="entry name" value="FMN-binding split barrel"/>
    <property type="match status" value="1"/>
</dbReference>
<reference evidence="3" key="1">
    <citation type="submission" date="2016-03" db="EMBL/GenBank/DDBJ databases">
        <title>Complete genome sequence of the type strain Actinoalloteichus hymeniacidonis DSM 45092.</title>
        <authorList>
            <person name="Schaffert L."/>
            <person name="Albersmeier A."/>
            <person name="Winkler A."/>
            <person name="Kalinowski J."/>
            <person name="Zotchev S."/>
            <person name="Ruckert C."/>
        </authorList>
    </citation>
    <scope>NUCLEOTIDE SEQUENCE [LARGE SCALE GENOMIC DNA]</scope>
    <source>
        <strain evidence="3">HPA177(T) (DSM 45092(T))</strain>
    </source>
</reference>
<name>A0AAC9HKK6_9PSEU</name>
<dbReference type="EMBL" id="CP014859">
    <property type="protein sequence ID" value="AOS60955.1"/>
    <property type="molecule type" value="Genomic_DNA"/>
</dbReference>
<dbReference type="RefSeq" id="WP_375791870.1">
    <property type="nucleotide sequence ID" value="NZ_CP014859.1"/>
</dbReference>
<dbReference type="KEGG" id="ahm:TL08_00535"/>
<protein>
    <recommendedName>
        <fullName evidence="1">DUF2470 domain-containing protein</fullName>
    </recommendedName>
</protein>
<feature type="domain" description="DUF2470" evidence="1">
    <location>
        <begin position="171"/>
        <end position="242"/>
    </location>
</feature>
<keyword evidence="3" id="KW-1185">Reference proteome</keyword>
<sequence>METNVNRRPPSPTAAERARSMAMRGRAVILPAIESAARVNPVLHHVHANGSISALLSGRHPLVALALHGTDEMAAMIEVSDTAPVPLREPVRGLLWISGLLSVLPEPAARAAALDIAESRPDPRLLDVGHDLVVLRLRAASLVLADAESSGPLDPAEFATATPDPFCRFEAAWLRHLEGAHRNVVDMLGRHLPEELRGGRIRPLGLDRLGLRLRVEDESGDHDVRLAFGKAVNSVGELSSELRKLVGCPFLARQS</sequence>
<proteinExistence type="predicted"/>
<dbReference type="InterPro" id="IPR037119">
    <property type="entry name" value="Haem_oxidase_HugZ-like_sf"/>
</dbReference>